<sequence length="76" mass="8644">MGRTIPSYTASIDSFISELERISKRTGTLDEVIQETKKRIRYFQNAAYEEGIDTQTLVLLAMISVIDEKCRGRKTG</sequence>
<protein>
    <recommendedName>
        <fullName evidence="3">DNA polymerase II</fullName>
    </recommendedName>
</protein>
<dbReference type="Proteomes" id="UP000247586">
    <property type="component" value="Chromosome"/>
</dbReference>
<evidence type="ECO:0000313" key="2">
    <source>
        <dbReference type="Proteomes" id="UP000247586"/>
    </source>
</evidence>
<dbReference type="KEGG" id="mhk:DFR87_01975"/>
<dbReference type="RefSeq" id="WP_054837048.1">
    <property type="nucleotide sequence ID" value="NZ_BBBA01000021.1"/>
</dbReference>
<dbReference type="GeneID" id="36834071"/>
<evidence type="ECO:0000313" key="1">
    <source>
        <dbReference type="EMBL" id="AWR98673.1"/>
    </source>
</evidence>
<dbReference type="OrthoDB" id="43971at2157"/>
<organism evidence="1 2">
    <name type="scientific">Metallosphaera hakonensis JCM 8857 = DSM 7519</name>
    <dbReference type="NCBI Taxonomy" id="1293036"/>
    <lineage>
        <taxon>Archaea</taxon>
        <taxon>Thermoproteota</taxon>
        <taxon>Thermoprotei</taxon>
        <taxon>Sulfolobales</taxon>
        <taxon>Sulfolobaceae</taxon>
        <taxon>Metallosphaera</taxon>
    </lineage>
</organism>
<accession>A0A2U9IRR4</accession>
<gene>
    <name evidence="1" type="ORF">DFR87_01975</name>
</gene>
<keyword evidence="2" id="KW-1185">Reference proteome</keyword>
<name>A0A2U9IRR4_9CREN</name>
<dbReference type="AlphaFoldDB" id="A0A2U9IRR4"/>
<reference evidence="1" key="1">
    <citation type="submission" date="2018-05" db="EMBL/GenBank/DDBJ databases">
        <title>Complete Genome Sequences of Extremely Thermoacidophilic, Metal-Mobilizing Type-Strain Members of the Archaeal Family Sulfolobaceae: Acidianus brierleyi DSM-1651T, Acidianus sulfidivorans DSM-18786T, Metallosphaera hakonensis DSM-7519T, and Metallosphaera prunae DSM-10039T.</title>
        <authorList>
            <person name="Counts J.A."/>
            <person name="Kelly R.M."/>
        </authorList>
    </citation>
    <scope>NUCLEOTIDE SEQUENCE [LARGE SCALE GENOMIC DNA]</scope>
    <source>
        <strain evidence="1">HO1-1</strain>
    </source>
</reference>
<dbReference type="EMBL" id="CP029287">
    <property type="protein sequence ID" value="AWR98673.1"/>
    <property type="molecule type" value="Genomic_DNA"/>
</dbReference>
<proteinExistence type="predicted"/>
<evidence type="ECO:0008006" key="3">
    <source>
        <dbReference type="Google" id="ProtNLM"/>
    </source>
</evidence>